<dbReference type="InterPro" id="IPR017871">
    <property type="entry name" value="ABC_transporter-like_CS"/>
</dbReference>
<dbReference type="PANTHER" id="PTHR24221">
    <property type="entry name" value="ATP-BINDING CASSETTE SUB-FAMILY B"/>
    <property type="match status" value="1"/>
</dbReference>
<name>A0ABT1SMV0_9FIRM</name>
<accession>A0ABT1SMV0</accession>
<keyword evidence="11" id="KW-1185">Reference proteome</keyword>
<gene>
    <name evidence="10" type="ORF">NE663_09720</name>
</gene>
<dbReference type="PANTHER" id="PTHR24221:SF654">
    <property type="entry name" value="ATP-BINDING CASSETTE SUB-FAMILY B MEMBER 6"/>
    <property type="match status" value="1"/>
</dbReference>
<keyword evidence="5 7" id="KW-1133">Transmembrane helix</keyword>
<keyword evidence="4 10" id="KW-0067">ATP-binding</keyword>
<dbReference type="InterPro" id="IPR011527">
    <property type="entry name" value="ABC1_TM_dom"/>
</dbReference>
<comment type="subcellular location">
    <subcellularLocation>
        <location evidence="1">Cell membrane</location>
        <topology evidence="1">Multi-pass membrane protein</topology>
    </subcellularLocation>
</comment>
<dbReference type="GO" id="GO:0005524">
    <property type="term" value="F:ATP binding"/>
    <property type="evidence" value="ECO:0007669"/>
    <property type="project" value="UniProtKB-KW"/>
</dbReference>
<organism evidence="10 11">
    <name type="scientific">Massilicoli timonensis</name>
    <dbReference type="NCBI Taxonomy" id="2015901"/>
    <lineage>
        <taxon>Bacteria</taxon>
        <taxon>Bacillati</taxon>
        <taxon>Bacillota</taxon>
        <taxon>Erysipelotrichia</taxon>
        <taxon>Erysipelotrichales</taxon>
        <taxon>Erysipelotrichaceae</taxon>
        <taxon>Massilicoli</taxon>
    </lineage>
</organism>
<evidence type="ECO:0000259" key="9">
    <source>
        <dbReference type="PROSITE" id="PS50929"/>
    </source>
</evidence>
<dbReference type="InterPro" id="IPR003439">
    <property type="entry name" value="ABC_transporter-like_ATP-bd"/>
</dbReference>
<keyword evidence="3" id="KW-0547">Nucleotide-binding</keyword>
<keyword evidence="2 7" id="KW-0812">Transmembrane</keyword>
<dbReference type="InterPro" id="IPR003593">
    <property type="entry name" value="AAA+_ATPase"/>
</dbReference>
<dbReference type="SUPFAM" id="SSF90123">
    <property type="entry name" value="ABC transporter transmembrane region"/>
    <property type="match status" value="1"/>
</dbReference>
<dbReference type="InterPro" id="IPR039421">
    <property type="entry name" value="Type_1_exporter"/>
</dbReference>
<evidence type="ECO:0000256" key="5">
    <source>
        <dbReference type="ARBA" id="ARBA00022989"/>
    </source>
</evidence>
<evidence type="ECO:0000256" key="7">
    <source>
        <dbReference type="SAM" id="Phobius"/>
    </source>
</evidence>
<dbReference type="SUPFAM" id="SSF52540">
    <property type="entry name" value="P-loop containing nucleoside triphosphate hydrolases"/>
    <property type="match status" value="1"/>
</dbReference>
<dbReference type="Pfam" id="PF00005">
    <property type="entry name" value="ABC_tran"/>
    <property type="match status" value="1"/>
</dbReference>
<comment type="caution">
    <text evidence="10">The sequence shown here is derived from an EMBL/GenBank/DDBJ whole genome shotgun (WGS) entry which is preliminary data.</text>
</comment>
<feature type="domain" description="ABC transporter" evidence="8">
    <location>
        <begin position="198"/>
        <end position="440"/>
    </location>
</feature>
<dbReference type="SMART" id="SM00382">
    <property type="entry name" value="AAA"/>
    <property type="match status" value="1"/>
</dbReference>
<evidence type="ECO:0000259" key="8">
    <source>
        <dbReference type="PROSITE" id="PS50893"/>
    </source>
</evidence>
<evidence type="ECO:0000313" key="10">
    <source>
        <dbReference type="EMBL" id="MCQ5122534.1"/>
    </source>
</evidence>
<dbReference type="EMBL" id="JANGCH010000017">
    <property type="protein sequence ID" value="MCQ5122534.1"/>
    <property type="molecule type" value="Genomic_DNA"/>
</dbReference>
<evidence type="ECO:0000256" key="1">
    <source>
        <dbReference type="ARBA" id="ARBA00004651"/>
    </source>
</evidence>
<feature type="domain" description="ABC transmembrane type-1" evidence="9">
    <location>
        <begin position="1"/>
        <end position="168"/>
    </location>
</feature>
<reference evidence="10 11" key="1">
    <citation type="submission" date="2022-06" db="EMBL/GenBank/DDBJ databases">
        <title>Isolation of gut microbiota from human fecal samples.</title>
        <authorList>
            <person name="Pamer E.G."/>
            <person name="Barat B."/>
            <person name="Waligurski E."/>
            <person name="Medina S."/>
            <person name="Paddock L."/>
            <person name="Mostad J."/>
        </authorList>
    </citation>
    <scope>NUCLEOTIDE SEQUENCE [LARGE SCALE GENOMIC DNA]</scope>
    <source>
        <strain evidence="10 11">DFI.6.1</strain>
    </source>
</reference>
<proteinExistence type="predicted"/>
<evidence type="ECO:0000256" key="2">
    <source>
        <dbReference type="ARBA" id="ARBA00022692"/>
    </source>
</evidence>
<protein>
    <submittedName>
        <fullName evidence="10">ABC transporter ATP-binding protein/permease</fullName>
    </submittedName>
</protein>
<evidence type="ECO:0000256" key="4">
    <source>
        <dbReference type="ARBA" id="ARBA00022840"/>
    </source>
</evidence>
<dbReference type="PROSITE" id="PS50893">
    <property type="entry name" value="ABC_TRANSPORTER_2"/>
    <property type="match status" value="1"/>
</dbReference>
<dbReference type="RefSeq" id="WP_256198285.1">
    <property type="nucleotide sequence ID" value="NZ_JANGCH010000017.1"/>
</dbReference>
<feature type="transmembrane region" description="Helical" evidence="7">
    <location>
        <begin position="12"/>
        <end position="41"/>
    </location>
</feature>
<dbReference type="Proteomes" id="UP001524435">
    <property type="component" value="Unassembled WGS sequence"/>
</dbReference>
<dbReference type="Pfam" id="PF00664">
    <property type="entry name" value="ABC_membrane"/>
    <property type="match status" value="1"/>
</dbReference>
<feature type="transmembrane region" description="Helical" evidence="7">
    <location>
        <begin position="114"/>
        <end position="130"/>
    </location>
</feature>
<dbReference type="PROSITE" id="PS50929">
    <property type="entry name" value="ABC_TM1F"/>
    <property type="match status" value="1"/>
</dbReference>
<evidence type="ECO:0000256" key="6">
    <source>
        <dbReference type="ARBA" id="ARBA00023136"/>
    </source>
</evidence>
<evidence type="ECO:0000313" key="11">
    <source>
        <dbReference type="Proteomes" id="UP001524435"/>
    </source>
</evidence>
<dbReference type="Gene3D" id="1.20.1560.10">
    <property type="entry name" value="ABC transporter type 1, transmembrane domain"/>
    <property type="match status" value="1"/>
</dbReference>
<keyword evidence="6 7" id="KW-0472">Membrane</keyword>
<evidence type="ECO:0000256" key="3">
    <source>
        <dbReference type="ARBA" id="ARBA00022741"/>
    </source>
</evidence>
<dbReference type="Gene3D" id="3.40.50.300">
    <property type="entry name" value="P-loop containing nucleotide triphosphate hydrolases"/>
    <property type="match status" value="1"/>
</dbReference>
<dbReference type="InterPro" id="IPR036640">
    <property type="entry name" value="ABC1_TM_sf"/>
</dbReference>
<sequence>MDLAPAVFNSIAAVIVIFTTLPFTLALPMLLVIPIGVLIVLRQITTQKGIRIALLETKANMDGSLVELLNGIEVIRMANSTMIEEHRFSIKSEELREKEMKHHKQMAKYDAMKFFNEVFFTVFIIGASAYLATQGIISVGAVLTAYLCFSQLIKPLEELHRILDELSESFVLAEDFFKMAEIACDFSYQPVSAKQLLIKKHDMIFAEKLRLAYESNEEVLKGIDLKIKSGSFIGIAGPSGCGKSSLIKAICKLEKSEGALYIDGREIESLSREMLSELIALVPQNPFLIAGTIYENICYGLKVMPSEEEVMQAVAKAGLTEFVESQPQKLHTLIAERGNNLSGGQRQRIALARIFLRKPKVLILDEATSALDNTTERFVQKEIERLKEENDMTIISIAHRLTTLQNCDEILVMYNGMIVQKGIYKELIEKEGIFNDMYHGRLK</sequence>
<dbReference type="InterPro" id="IPR027417">
    <property type="entry name" value="P-loop_NTPase"/>
</dbReference>
<dbReference type="PROSITE" id="PS00211">
    <property type="entry name" value="ABC_TRANSPORTER_1"/>
    <property type="match status" value="1"/>
</dbReference>